<gene>
    <name evidence="1" type="ORF">LY56_02315</name>
</gene>
<dbReference type="Proteomes" id="UP000249364">
    <property type="component" value="Unassembled WGS sequence"/>
</dbReference>
<reference evidence="1 2" key="1">
    <citation type="submission" date="2018-06" db="EMBL/GenBank/DDBJ databases">
        <title>Genomic Encyclopedia of Archaeal and Bacterial Type Strains, Phase II (KMG-II): from individual species to whole genera.</title>
        <authorList>
            <person name="Goeker M."/>
        </authorList>
    </citation>
    <scope>NUCLEOTIDE SEQUENCE [LARGE SCALE GENOMIC DNA]</scope>
    <source>
        <strain evidence="1 2">DSM 13087</strain>
    </source>
</reference>
<dbReference type="EMBL" id="QKZQ01000010">
    <property type="protein sequence ID" value="PZX42023.1"/>
    <property type="molecule type" value="Genomic_DNA"/>
</dbReference>
<dbReference type="AlphaFoldDB" id="A0A2W7Q248"/>
<name>A0A2W7Q248_9RHOB</name>
<evidence type="ECO:0000313" key="2">
    <source>
        <dbReference type="Proteomes" id="UP000249364"/>
    </source>
</evidence>
<keyword evidence="2" id="KW-1185">Reference proteome</keyword>
<accession>A0A2W7Q248</accession>
<protein>
    <submittedName>
        <fullName evidence="1">Uncharacterized protein</fullName>
    </submittedName>
</protein>
<sequence>MSQPPSAPVYRTIVYHKSVSDFVDKYNCLDLAFAEQWRAVEDYLCRSSHLAETCSVAQDESQSPALFESVHCLSFGRIVLTGCLSQDEVVLLCVSTVGQHPAAAMDLQPEV</sequence>
<evidence type="ECO:0000313" key="1">
    <source>
        <dbReference type="EMBL" id="PZX42023.1"/>
    </source>
</evidence>
<proteinExistence type="predicted"/>
<comment type="caution">
    <text evidence="1">The sequence shown here is derived from an EMBL/GenBank/DDBJ whole genome shotgun (WGS) entry which is preliminary data.</text>
</comment>
<organism evidence="1 2">
    <name type="scientific">Roseinatronobacter thiooxidans</name>
    <dbReference type="NCBI Taxonomy" id="121821"/>
    <lineage>
        <taxon>Bacteria</taxon>
        <taxon>Pseudomonadati</taxon>
        <taxon>Pseudomonadota</taxon>
        <taxon>Alphaproteobacteria</taxon>
        <taxon>Rhodobacterales</taxon>
        <taxon>Paracoccaceae</taxon>
        <taxon>Roseinatronobacter</taxon>
    </lineage>
</organism>